<dbReference type="AlphaFoldDB" id="A0AAV8QL31"/>
<name>A0AAV8QL31_ENSVE</name>
<keyword evidence="9" id="KW-0521">NADP</keyword>
<sequence>MRSRSCPSSSAVPTNTPLPRRLIVSHSPSVAAFDFTVPSSCIHFAVPWTVLLRGVASQLNALQPPLRLQILELVHLTSGPASFLVSDCWKKERMKGGFLFRGWKTLTSRGFCSLNDQSLRVCVIGSGPAGFYTAEKMLKAHERAEVDILDRLPTPFGLVRSGVAPDHPETKIVVNQFSRVASNERCSFFGNVSLGSDVSLSDLRDIYDVVVVAYGAESDRSLGVPGEDLTGIYSAREFVWWYNGHPDCRYMVPDLKCTDTAVVLGQGNVALDVARILLRPTSQLQTTDIAEHALVSLQESTIRKVYLVGRRGPAQAACTAKELREILGMKNLQVHIREADLVISPADEEELKASRIQRRVYELLCKSATSHQGHDFSGERELHFLFFRKPDKFLPSEDESRVGGVRLEKTCLKANGLSGKQVAIGTGQFEDVNCGLVLKSIGYKSVPVDGLPFDKYRGVVPNVKGRVLSSDQPENVNIEQGLYVVGWLKRGPTGIVATNLYCAEETVASISEDIDNGLIASPSGSRKPGRQGLLQVLEDKNVRFVPFGGWEKIDSKEKLEGQLRNKPREKLTTWDELLKVAHGV</sequence>
<keyword evidence="11" id="KW-0249">Electron transport</keyword>
<reference evidence="16 17" key="1">
    <citation type="submission" date="2022-12" db="EMBL/GenBank/DDBJ databases">
        <title>Chromosome-scale assembly of the Ensete ventricosum genome.</title>
        <authorList>
            <person name="Dussert Y."/>
            <person name="Stocks J."/>
            <person name="Wendawek A."/>
            <person name="Woldeyes F."/>
            <person name="Nichols R.A."/>
            <person name="Borrell J.S."/>
        </authorList>
    </citation>
    <scope>NUCLEOTIDE SEQUENCE [LARGE SCALE GENOMIC DNA]</scope>
    <source>
        <strain evidence="17">cv. Maze</strain>
        <tissue evidence="16">Seeds</tissue>
    </source>
</reference>
<dbReference type="Proteomes" id="UP001222027">
    <property type="component" value="Unassembled WGS sequence"/>
</dbReference>
<evidence type="ECO:0000259" key="15">
    <source>
        <dbReference type="Pfam" id="PF07992"/>
    </source>
</evidence>
<dbReference type="Gene3D" id="3.40.50.720">
    <property type="entry name" value="NAD(P)-binding Rossmann-like Domain"/>
    <property type="match status" value="1"/>
</dbReference>
<keyword evidence="7" id="KW-0285">Flavoprotein</keyword>
<evidence type="ECO:0000256" key="9">
    <source>
        <dbReference type="ARBA" id="ARBA00022857"/>
    </source>
</evidence>
<gene>
    <name evidence="16" type="ORF">OPV22_020309</name>
</gene>
<feature type="domain" description="FAD/NAD(P)-binding" evidence="15">
    <location>
        <begin position="120"/>
        <end position="283"/>
    </location>
</feature>
<dbReference type="GO" id="GO:0016491">
    <property type="term" value="F:oxidoreductase activity"/>
    <property type="evidence" value="ECO:0007669"/>
    <property type="project" value="UniProtKB-KW"/>
</dbReference>
<evidence type="ECO:0000256" key="14">
    <source>
        <dbReference type="ARBA" id="ARBA00048933"/>
    </source>
</evidence>
<dbReference type="InterPro" id="IPR023753">
    <property type="entry name" value="FAD/NAD-binding_dom"/>
</dbReference>
<dbReference type="SUPFAM" id="SSF51971">
    <property type="entry name" value="Nucleotide-binding domain"/>
    <property type="match status" value="2"/>
</dbReference>
<dbReference type="PANTHER" id="PTHR48467:SF1">
    <property type="entry name" value="GLUTAMATE SYNTHASE 1 [NADH], CHLOROPLASTIC-LIKE"/>
    <property type="match status" value="1"/>
</dbReference>
<evidence type="ECO:0000256" key="3">
    <source>
        <dbReference type="ARBA" id="ARBA00008312"/>
    </source>
</evidence>
<dbReference type="InterPro" id="IPR036188">
    <property type="entry name" value="FAD/NAD-bd_sf"/>
</dbReference>
<dbReference type="EMBL" id="JAQQAF010000006">
    <property type="protein sequence ID" value="KAJ8476582.1"/>
    <property type="molecule type" value="Genomic_DNA"/>
</dbReference>
<dbReference type="Gene3D" id="3.50.50.60">
    <property type="entry name" value="FAD/NAD(P)-binding domain"/>
    <property type="match status" value="1"/>
</dbReference>
<proteinExistence type="inferred from homology"/>
<comment type="subcellular location">
    <subcellularLocation>
        <location evidence="2">Mitochondrion</location>
    </subcellularLocation>
</comment>
<evidence type="ECO:0000256" key="13">
    <source>
        <dbReference type="ARBA" id="ARBA00023128"/>
    </source>
</evidence>
<evidence type="ECO:0000313" key="16">
    <source>
        <dbReference type="EMBL" id="KAJ8476582.1"/>
    </source>
</evidence>
<evidence type="ECO:0000256" key="12">
    <source>
        <dbReference type="ARBA" id="ARBA00023002"/>
    </source>
</evidence>
<evidence type="ECO:0000256" key="5">
    <source>
        <dbReference type="ARBA" id="ARBA00016287"/>
    </source>
</evidence>
<evidence type="ECO:0000256" key="8">
    <source>
        <dbReference type="ARBA" id="ARBA00022827"/>
    </source>
</evidence>
<keyword evidence="8" id="KW-0274">FAD</keyword>
<keyword evidence="10" id="KW-0809">Transit peptide</keyword>
<evidence type="ECO:0000256" key="4">
    <source>
        <dbReference type="ARBA" id="ARBA00013219"/>
    </source>
</evidence>
<accession>A0AAV8QL31</accession>
<evidence type="ECO:0000256" key="6">
    <source>
        <dbReference type="ARBA" id="ARBA00022448"/>
    </source>
</evidence>
<dbReference type="EC" id="1.18.1.6" evidence="4"/>
<dbReference type="FunFam" id="3.50.50.60:FF:000036">
    <property type="entry name" value="NADPH:adrenodoxin oxidoreductase, mitochondrial"/>
    <property type="match status" value="1"/>
</dbReference>
<dbReference type="Pfam" id="PF07992">
    <property type="entry name" value="Pyr_redox_2"/>
    <property type="match status" value="1"/>
</dbReference>
<evidence type="ECO:0000256" key="11">
    <source>
        <dbReference type="ARBA" id="ARBA00022982"/>
    </source>
</evidence>
<keyword evidence="17" id="KW-1185">Reference proteome</keyword>
<evidence type="ECO:0000256" key="7">
    <source>
        <dbReference type="ARBA" id="ARBA00022630"/>
    </source>
</evidence>
<evidence type="ECO:0000256" key="1">
    <source>
        <dbReference type="ARBA" id="ARBA00001974"/>
    </source>
</evidence>
<dbReference type="PRINTS" id="PR00419">
    <property type="entry name" value="ADXRDTASE"/>
</dbReference>
<keyword evidence="6" id="KW-0813">Transport</keyword>
<comment type="similarity">
    <text evidence="3">Belongs to the ferredoxin--NADP reductase type 1 family.</text>
</comment>
<evidence type="ECO:0000313" key="17">
    <source>
        <dbReference type="Proteomes" id="UP001222027"/>
    </source>
</evidence>
<dbReference type="InterPro" id="IPR055275">
    <property type="entry name" value="Ferredox_Rdtase"/>
</dbReference>
<comment type="cofactor">
    <cofactor evidence="1">
        <name>FAD</name>
        <dbReference type="ChEBI" id="CHEBI:57692"/>
    </cofactor>
</comment>
<evidence type="ECO:0000256" key="10">
    <source>
        <dbReference type="ARBA" id="ARBA00022946"/>
    </source>
</evidence>
<dbReference type="GO" id="GO:0005739">
    <property type="term" value="C:mitochondrion"/>
    <property type="evidence" value="ECO:0007669"/>
    <property type="project" value="UniProtKB-SubCell"/>
</dbReference>
<keyword evidence="13" id="KW-0496">Mitochondrion</keyword>
<dbReference type="PANTHER" id="PTHR48467">
    <property type="entry name" value="GLUTAMATE SYNTHASE 1 [NADH], CHLOROPLASTIC-LIKE"/>
    <property type="match status" value="1"/>
</dbReference>
<comment type="caution">
    <text evidence="16">The sequence shown here is derived from an EMBL/GenBank/DDBJ whole genome shotgun (WGS) entry which is preliminary data.</text>
</comment>
<evidence type="ECO:0000256" key="2">
    <source>
        <dbReference type="ARBA" id="ARBA00004173"/>
    </source>
</evidence>
<organism evidence="16 17">
    <name type="scientific">Ensete ventricosum</name>
    <name type="common">Abyssinian banana</name>
    <name type="synonym">Musa ensete</name>
    <dbReference type="NCBI Taxonomy" id="4639"/>
    <lineage>
        <taxon>Eukaryota</taxon>
        <taxon>Viridiplantae</taxon>
        <taxon>Streptophyta</taxon>
        <taxon>Embryophyta</taxon>
        <taxon>Tracheophyta</taxon>
        <taxon>Spermatophyta</taxon>
        <taxon>Magnoliopsida</taxon>
        <taxon>Liliopsida</taxon>
        <taxon>Zingiberales</taxon>
        <taxon>Musaceae</taxon>
        <taxon>Ensete</taxon>
    </lineage>
</organism>
<keyword evidence="12" id="KW-0560">Oxidoreductase</keyword>
<protein>
    <recommendedName>
        <fullName evidence="5">NADPH:adrenodoxin oxidoreductase, mitochondrial</fullName>
        <ecNumber evidence="4">1.18.1.6</ecNumber>
    </recommendedName>
</protein>
<comment type="catalytic activity">
    <reaction evidence="14">
        <text>2 reduced [adrenodoxin] + NADP(+) + H(+) = 2 oxidized [adrenodoxin] + NADPH</text>
        <dbReference type="Rhea" id="RHEA:42312"/>
        <dbReference type="Rhea" id="RHEA-COMP:9998"/>
        <dbReference type="Rhea" id="RHEA-COMP:9999"/>
        <dbReference type="ChEBI" id="CHEBI:15378"/>
        <dbReference type="ChEBI" id="CHEBI:33737"/>
        <dbReference type="ChEBI" id="CHEBI:33738"/>
        <dbReference type="ChEBI" id="CHEBI:57783"/>
        <dbReference type="ChEBI" id="CHEBI:58349"/>
        <dbReference type="EC" id="1.18.1.6"/>
    </reaction>
</comment>